<keyword evidence="2" id="KW-1185">Reference proteome</keyword>
<gene>
    <name evidence="1" type="ORF">BJ138DRAFT_1147706</name>
</gene>
<evidence type="ECO:0000313" key="1">
    <source>
        <dbReference type="EMBL" id="KAH7912716.1"/>
    </source>
</evidence>
<proteinExistence type="predicted"/>
<evidence type="ECO:0000313" key="2">
    <source>
        <dbReference type="Proteomes" id="UP000790377"/>
    </source>
</evidence>
<comment type="caution">
    <text evidence="1">The sequence shown here is derived from an EMBL/GenBank/DDBJ whole genome shotgun (WGS) entry which is preliminary data.</text>
</comment>
<sequence length="362" mass="40747">MPKQKKTGPPYTDRGAEYVVVAKPWGMDPASKNRAQPDVNRIGTWIHVVLRDQAINVIPETVYMMGTRDEVIVQLPMGTDIRPLLGQHRWSTFSHRHASHPGASFVFEYNYRNNGNPENHNWAEHYPQILEGAPVKLPYPKPSWIEPPNFIRSLVLPIPRHLFETETTTNSTPAQDIVSPALLPPSPPPQVEDQSHPTDPVSLFVPYHRPAQLPDNSSTTIDTSETSEDLIPTIQVEAEEPIPKFISKLDPHEQEEEAELFLRSAKVEVKEETDLLATVKQEVKSEPLDLQTSVQQEISTSSIEQELQEEYSRYMQMQGLAAPSSQPPSIQSNQRSGKVKREISDADIGGTMGVKKIKLETY</sequence>
<dbReference type="EMBL" id="MU267645">
    <property type="protein sequence ID" value="KAH7912716.1"/>
    <property type="molecule type" value="Genomic_DNA"/>
</dbReference>
<organism evidence="1 2">
    <name type="scientific">Hygrophoropsis aurantiaca</name>
    <dbReference type="NCBI Taxonomy" id="72124"/>
    <lineage>
        <taxon>Eukaryota</taxon>
        <taxon>Fungi</taxon>
        <taxon>Dikarya</taxon>
        <taxon>Basidiomycota</taxon>
        <taxon>Agaricomycotina</taxon>
        <taxon>Agaricomycetes</taxon>
        <taxon>Agaricomycetidae</taxon>
        <taxon>Boletales</taxon>
        <taxon>Coniophorineae</taxon>
        <taxon>Hygrophoropsidaceae</taxon>
        <taxon>Hygrophoropsis</taxon>
    </lineage>
</organism>
<dbReference type="Proteomes" id="UP000790377">
    <property type="component" value="Unassembled WGS sequence"/>
</dbReference>
<protein>
    <submittedName>
        <fullName evidence="1">Uncharacterized protein</fullName>
    </submittedName>
</protein>
<reference evidence="1" key="1">
    <citation type="journal article" date="2021" name="New Phytol.">
        <title>Evolutionary innovations through gain and loss of genes in the ectomycorrhizal Boletales.</title>
        <authorList>
            <person name="Wu G."/>
            <person name="Miyauchi S."/>
            <person name="Morin E."/>
            <person name="Kuo A."/>
            <person name="Drula E."/>
            <person name="Varga T."/>
            <person name="Kohler A."/>
            <person name="Feng B."/>
            <person name="Cao Y."/>
            <person name="Lipzen A."/>
            <person name="Daum C."/>
            <person name="Hundley H."/>
            <person name="Pangilinan J."/>
            <person name="Johnson J."/>
            <person name="Barry K."/>
            <person name="LaButti K."/>
            <person name="Ng V."/>
            <person name="Ahrendt S."/>
            <person name="Min B."/>
            <person name="Choi I.G."/>
            <person name="Park H."/>
            <person name="Plett J.M."/>
            <person name="Magnuson J."/>
            <person name="Spatafora J.W."/>
            <person name="Nagy L.G."/>
            <person name="Henrissat B."/>
            <person name="Grigoriev I.V."/>
            <person name="Yang Z.L."/>
            <person name="Xu J."/>
            <person name="Martin F.M."/>
        </authorList>
    </citation>
    <scope>NUCLEOTIDE SEQUENCE</scope>
    <source>
        <strain evidence="1">ATCC 28755</strain>
    </source>
</reference>
<accession>A0ACB8AHA9</accession>
<name>A0ACB8AHA9_9AGAM</name>